<keyword evidence="3" id="KW-1185">Reference proteome</keyword>
<comment type="caution">
    <text evidence="2">The sequence shown here is derived from an EMBL/GenBank/DDBJ whole genome shotgun (WGS) entry which is preliminary data.</text>
</comment>
<dbReference type="AlphaFoldDB" id="A0A940S472"/>
<dbReference type="GO" id="GO:0016787">
    <property type="term" value="F:hydrolase activity"/>
    <property type="evidence" value="ECO:0007669"/>
    <property type="project" value="UniProtKB-KW"/>
</dbReference>
<protein>
    <submittedName>
        <fullName evidence="2">Cell wall hydrolase</fullName>
    </submittedName>
</protein>
<evidence type="ECO:0000256" key="1">
    <source>
        <dbReference type="SAM" id="MobiDB-lite"/>
    </source>
</evidence>
<reference evidence="2" key="1">
    <citation type="submission" date="2021-03" db="EMBL/GenBank/DDBJ databases">
        <authorList>
            <person name="So Y."/>
        </authorList>
    </citation>
    <scope>NUCLEOTIDE SEQUENCE</scope>
    <source>
        <strain evidence="2">SG15</strain>
    </source>
</reference>
<sequence>MDATDILARTLYAEAGRRPVRAIEALAALAVNRARAAVPRPPRTPGAAPFARGGHARLPEPGAREIAAICRDPFLFPSHNPRHTAHTLLQAPPVADPALAICRRIAVRAICGTLGDPTGGATHWHPSEDLPAWAVAQMPVEEVGGLLFYRLDTGARPAAPAAPALVAA</sequence>
<name>A0A940S472_9PROT</name>
<evidence type="ECO:0000313" key="2">
    <source>
        <dbReference type="EMBL" id="MBP0491684.1"/>
    </source>
</evidence>
<dbReference type="EMBL" id="JAGIZA010000002">
    <property type="protein sequence ID" value="MBP0491684.1"/>
    <property type="molecule type" value="Genomic_DNA"/>
</dbReference>
<keyword evidence="2" id="KW-0378">Hydrolase</keyword>
<gene>
    <name evidence="2" type="ORF">J5Y10_02705</name>
</gene>
<dbReference type="Proteomes" id="UP000677537">
    <property type="component" value="Unassembled WGS sequence"/>
</dbReference>
<dbReference type="RefSeq" id="WP_209370455.1">
    <property type="nucleotide sequence ID" value="NZ_JAGIZA010000002.1"/>
</dbReference>
<feature type="region of interest" description="Disordered" evidence="1">
    <location>
        <begin position="36"/>
        <end position="56"/>
    </location>
</feature>
<organism evidence="2 3">
    <name type="scientific">Roseomonas indoligenes</name>
    <dbReference type="NCBI Taxonomy" id="2820811"/>
    <lineage>
        <taxon>Bacteria</taxon>
        <taxon>Pseudomonadati</taxon>
        <taxon>Pseudomonadota</taxon>
        <taxon>Alphaproteobacteria</taxon>
        <taxon>Acetobacterales</taxon>
        <taxon>Roseomonadaceae</taxon>
        <taxon>Roseomonas</taxon>
    </lineage>
</organism>
<proteinExistence type="predicted"/>
<accession>A0A940S472</accession>
<evidence type="ECO:0000313" key="3">
    <source>
        <dbReference type="Proteomes" id="UP000677537"/>
    </source>
</evidence>